<gene>
    <name evidence="3" type="ORF">V474_04705</name>
</gene>
<dbReference type="SMART" id="SM00052">
    <property type="entry name" value="EAL"/>
    <property type="match status" value="1"/>
</dbReference>
<sequence length="605" mass="65834">MIDLQNTILEMIAKGESLADTINRLCLEVERIVPDAICSVLRVDSHGCLRSLAAPSLPAEYSAMIDGMVIGPNAGSCGTAAWLGGEVAVQDVATDPRWHDFKNLVLPLGLKACWSSPVFGAHDRPIATFAFYYREKRGPLPIEREMVDRCVHLCAIALDRHRRVLEHERRAYTDALTGLANRAAFNIALPDLDCTSPGAWALCLVDLDNLKVVNDTFGHQAGDILLKEVGDRLAAAAVPDKVFRIGGDEFAVVVRSSSALRDIDRTVEAYLEALVPTADCDGKIVGPRATIGLAVLSDGDRTAERVRQNADFALYHAKETRRGGYVRYWPGIGTRMTRRLTAIREVDAALREGRIEPFYQPIILFETGEIVGLEALCRMRIGDRVVPASSFHDATTDASVAAALTGQIVAQVARDVRMWLDMGIPFQHVGINVSSVDFHNGSIYSVLAENFERERVPLKHVILEVTESVYMDDDAGVVRQSMAALREKGLKIALDDFGTGYASLTHLMSVPVDIIKIDKSFVDSIVDNGPSAAIIEGIVGIARRLGIRVVAEGIEERSQVRQLLGLGCVLGQGYLYSQAVGASEAGEMMLKFAQGLDVVKARSKG</sequence>
<dbReference type="Proteomes" id="UP000052268">
    <property type="component" value="Unassembled WGS sequence"/>
</dbReference>
<dbReference type="SUPFAM" id="SSF55073">
    <property type="entry name" value="Nucleotide cyclase"/>
    <property type="match status" value="1"/>
</dbReference>
<evidence type="ECO:0000313" key="3">
    <source>
        <dbReference type="EMBL" id="KMS51062.1"/>
    </source>
</evidence>
<dbReference type="InterPro" id="IPR029787">
    <property type="entry name" value="Nucleotide_cyclase"/>
</dbReference>
<dbReference type="CDD" id="cd01948">
    <property type="entry name" value="EAL"/>
    <property type="match status" value="1"/>
</dbReference>
<dbReference type="SUPFAM" id="SSF55781">
    <property type="entry name" value="GAF domain-like"/>
    <property type="match status" value="1"/>
</dbReference>
<evidence type="ECO:0000259" key="2">
    <source>
        <dbReference type="PROSITE" id="PS50887"/>
    </source>
</evidence>
<dbReference type="InterPro" id="IPR043128">
    <property type="entry name" value="Rev_trsase/Diguanyl_cyclase"/>
</dbReference>
<dbReference type="InterPro" id="IPR003018">
    <property type="entry name" value="GAF"/>
</dbReference>
<dbReference type="PANTHER" id="PTHR44757:SF2">
    <property type="entry name" value="BIOFILM ARCHITECTURE MAINTENANCE PROTEIN MBAA"/>
    <property type="match status" value="1"/>
</dbReference>
<dbReference type="InterPro" id="IPR000160">
    <property type="entry name" value="GGDEF_dom"/>
</dbReference>
<dbReference type="SMART" id="SM00065">
    <property type="entry name" value="GAF"/>
    <property type="match status" value="1"/>
</dbReference>
<dbReference type="InterPro" id="IPR001633">
    <property type="entry name" value="EAL_dom"/>
</dbReference>
<dbReference type="NCBIfam" id="TIGR00254">
    <property type="entry name" value="GGDEF"/>
    <property type="match status" value="1"/>
</dbReference>
<dbReference type="CDD" id="cd01949">
    <property type="entry name" value="GGDEF"/>
    <property type="match status" value="1"/>
</dbReference>
<dbReference type="OrthoDB" id="9814202at2"/>
<dbReference type="InterPro" id="IPR029016">
    <property type="entry name" value="GAF-like_dom_sf"/>
</dbReference>
<dbReference type="Gene3D" id="3.20.20.450">
    <property type="entry name" value="EAL domain"/>
    <property type="match status" value="1"/>
</dbReference>
<dbReference type="InterPro" id="IPR035919">
    <property type="entry name" value="EAL_sf"/>
</dbReference>
<name>A0A0J7XH32_9SPHN</name>
<dbReference type="PATRIC" id="fig|1114963.3.peg.4579"/>
<dbReference type="SUPFAM" id="SSF141868">
    <property type="entry name" value="EAL domain-like"/>
    <property type="match status" value="1"/>
</dbReference>
<feature type="domain" description="EAL" evidence="1">
    <location>
        <begin position="339"/>
        <end position="593"/>
    </location>
</feature>
<dbReference type="Pfam" id="PF00990">
    <property type="entry name" value="GGDEF"/>
    <property type="match status" value="1"/>
</dbReference>
<dbReference type="AlphaFoldDB" id="A0A0J7XH32"/>
<feature type="domain" description="GGDEF" evidence="2">
    <location>
        <begin position="198"/>
        <end position="330"/>
    </location>
</feature>
<dbReference type="EMBL" id="JACU01000013">
    <property type="protein sequence ID" value="KMS51062.1"/>
    <property type="molecule type" value="Genomic_DNA"/>
</dbReference>
<organism evidence="3 4">
    <name type="scientific">Novosphingobium barchaimii LL02</name>
    <dbReference type="NCBI Taxonomy" id="1114963"/>
    <lineage>
        <taxon>Bacteria</taxon>
        <taxon>Pseudomonadati</taxon>
        <taxon>Pseudomonadota</taxon>
        <taxon>Alphaproteobacteria</taxon>
        <taxon>Sphingomonadales</taxon>
        <taxon>Sphingomonadaceae</taxon>
        <taxon>Novosphingobium</taxon>
    </lineage>
</organism>
<reference evidence="3 4" key="1">
    <citation type="journal article" date="2015" name="G3 (Bethesda)">
        <title>Insights into Ongoing Evolution of the Hexachlorocyclohexane Catabolic Pathway from Comparative Genomics of Ten Sphingomonadaceae Strains.</title>
        <authorList>
            <person name="Pearce S.L."/>
            <person name="Oakeshott J.G."/>
            <person name="Pandey G."/>
        </authorList>
    </citation>
    <scope>NUCLEOTIDE SEQUENCE [LARGE SCALE GENOMIC DNA]</scope>
    <source>
        <strain evidence="3 4">LL02</strain>
    </source>
</reference>
<dbReference type="PROSITE" id="PS50883">
    <property type="entry name" value="EAL"/>
    <property type="match status" value="1"/>
</dbReference>
<evidence type="ECO:0000313" key="4">
    <source>
        <dbReference type="Proteomes" id="UP000052268"/>
    </source>
</evidence>
<evidence type="ECO:0000259" key="1">
    <source>
        <dbReference type="PROSITE" id="PS50883"/>
    </source>
</evidence>
<keyword evidence="4" id="KW-1185">Reference proteome</keyword>
<dbReference type="Pfam" id="PF13185">
    <property type="entry name" value="GAF_2"/>
    <property type="match status" value="1"/>
</dbReference>
<proteinExistence type="predicted"/>
<dbReference type="Pfam" id="PF00563">
    <property type="entry name" value="EAL"/>
    <property type="match status" value="1"/>
</dbReference>
<dbReference type="PANTHER" id="PTHR44757">
    <property type="entry name" value="DIGUANYLATE CYCLASE DGCP"/>
    <property type="match status" value="1"/>
</dbReference>
<accession>A0A0J7XH32</accession>
<dbReference type="Gene3D" id="3.30.450.40">
    <property type="match status" value="1"/>
</dbReference>
<dbReference type="SMART" id="SM00267">
    <property type="entry name" value="GGDEF"/>
    <property type="match status" value="1"/>
</dbReference>
<dbReference type="InterPro" id="IPR052155">
    <property type="entry name" value="Biofilm_reg_signaling"/>
</dbReference>
<protein>
    <submittedName>
        <fullName evidence="3">Diguanylate cyclase</fullName>
    </submittedName>
</protein>
<dbReference type="PROSITE" id="PS50887">
    <property type="entry name" value="GGDEF"/>
    <property type="match status" value="1"/>
</dbReference>
<comment type="caution">
    <text evidence="3">The sequence shown here is derived from an EMBL/GenBank/DDBJ whole genome shotgun (WGS) entry which is preliminary data.</text>
</comment>
<dbReference type="Gene3D" id="3.30.70.270">
    <property type="match status" value="1"/>
</dbReference>